<dbReference type="SUPFAM" id="SSF55920">
    <property type="entry name" value="Creatinase/aminopeptidase"/>
    <property type="match status" value="1"/>
</dbReference>
<protein>
    <submittedName>
        <fullName evidence="3">Aminopeptidase P family protein</fullName>
    </submittedName>
</protein>
<comment type="caution">
    <text evidence="3">The sequence shown here is derived from an EMBL/GenBank/DDBJ whole genome shotgun (WGS) entry which is preliminary data.</text>
</comment>
<dbReference type="InterPro" id="IPR050659">
    <property type="entry name" value="Peptidase_M24B"/>
</dbReference>
<sequence length="337" mass="38792">MDPLFKKTSTIVIINYNFYWNNPIVNKYLGIDAIPDYEGILILRKNEKHVWISHPFNFNQAKKEFGQKVIVKNHEKSEELEKIIKKYCGKKVGYDAKFTSVNGLKNLKKLLKGKKLIDVSKELGESREIKTKKEVEKISKAVHETKKVITLAKKKLKYGISEKEIEQFFRKEFEKDGFDTAFCIVAFGNNTKNLHHVSGNKKLSDEEILFDVGAKYKGYCADISESFWFGKTKSKRRENYARELTFVKDKLEIIENQMKSGVRANKLFALCKGLNIPHALGHGLGIEEHDFPSGIGEKSNWKLKEGMVLAIEPGTYTKFGIRIERDYLITKKGAREL</sequence>
<dbReference type="Pfam" id="PF01321">
    <property type="entry name" value="Creatinase_N"/>
    <property type="match status" value="1"/>
</dbReference>
<dbReference type="Gene3D" id="3.90.230.10">
    <property type="entry name" value="Creatinase/methionine aminopeptidase superfamily"/>
    <property type="match status" value="1"/>
</dbReference>
<name>A0A8T5GH87_9ARCH</name>
<evidence type="ECO:0000259" key="1">
    <source>
        <dbReference type="Pfam" id="PF00557"/>
    </source>
</evidence>
<keyword evidence="3" id="KW-0378">Hydrolase</keyword>
<evidence type="ECO:0000313" key="3">
    <source>
        <dbReference type="EMBL" id="MBT4870876.1"/>
    </source>
</evidence>
<organism evidence="3 4">
    <name type="scientific">Candidatus Iainarchaeum sp</name>
    <dbReference type="NCBI Taxonomy" id="3101447"/>
    <lineage>
        <taxon>Archaea</taxon>
        <taxon>Candidatus Iainarchaeota</taxon>
        <taxon>Candidatus Iainarchaeia</taxon>
        <taxon>Candidatus Iainarchaeales</taxon>
        <taxon>Candidatus Iainarchaeaceae</taxon>
        <taxon>Candidatus Iainarchaeum</taxon>
    </lineage>
</organism>
<keyword evidence="3" id="KW-0645">Protease</keyword>
<evidence type="ECO:0000259" key="2">
    <source>
        <dbReference type="Pfam" id="PF01321"/>
    </source>
</evidence>
<dbReference type="EMBL" id="JABJNZ010000062">
    <property type="protein sequence ID" value="MBT4870876.1"/>
    <property type="molecule type" value="Genomic_DNA"/>
</dbReference>
<dbReference type="GO" id="GO:0004177">
    <property type="term" value="F:aminopeptidase activity"/>
    <property type="evidence" value="ECO:0007669"/>
    <property type="project" value="UniProtKB-KW"/>
</dbReference>
<dbReference type="InterPro" id="IPR000587">
    <property type="entry name" value="Creatinase_N"/>
</dbReference>
<dbReference type="Pfam" id="PF00557">
    <property type="entry name" value="Peptidase_M24"/>
    <property type="match status" value="1"/>
</dbReference>
<gene>
    <name evidence="3" type="ORF">HON47_04840</name>
</gene>
<dbReference type="Proteomes" id="UP000722459">
    <property type="component" value="Unassembled WGS sequence"/>
</dbReference>
<dbReference type="SUPFAM" id="SSF53092">
    <property type="entry name" value="Creatinase/prolidase N-terminal domain"/>
    <property type="match status" value="1"/>
</dbReference>
<dbReference type="PANTHER" id="PTHR46112:SF2">
    <property type="entry name" value="XAA-PRO AMINOPEPTIDASE P-RELATED"/>
    <property type="match status" value="1"/>
</dbReference>
<dbReference type="AlphaFoldDB" id="A0A8T5GH87"/>
<accession>A0A8T5GH87</accession>
<dbReference type="InterPro" id="IPR029149">
    <property type="entry name" value="Creatin/AminoP/Spt16_N"/>
</dbReference>
<feature type="domain" description="Creatinase N-terminal" evidence="2">
    <location>
        <begin position="37"/>
        <end position="129"/>
    </location>
</feature>
<dbReference type="PANTHER" id="PTHR46112">
    <property type="entry name" value="AMINOPEPTIDASE"/>
    <property type="match status" value="1"/>
</dbReference>
<evidence type="ECO:0000313" key="4">
    <source>
        <dbReference type="Proteomes" id="UP000722459"/>
    </source>
</evidence>
<dbReference type="InterPro" id="IPR036005">
    <property type="entry name" value="Creatinase/aminopeptidase-like"/>
</dbReference>
<dbReference type="InterPro" id="IPR000994">
    <property type="entry name" value="Pept_M24"/>
</dbReference>
<keyword evidence="3" id="KW-0031">Aminopeptidase</keyword>
<reference evidence="3" key="1">
    <citation type="journal article" date="2021" name="ISME J.">
        <title>Mercury methylation by metabolically versatile and cosmopolitan marine bacteria.</title>
        <authorList>
            <person name="Lin H."/>
            <person name="Ascher D.B."/>
            <person name="Myung Y."/>
            <person name="Lamborg C.H."/>
            <person name="Hallam S.J."/>
            <person name="Gionfriddo C.M."/>
            <person name="Holt K.E."/>
            <person name="Moreau J.W."/>
        </authorList>
    </citation>
    <scope>NUCLEOTIDE SEQUENCE</scope>
    <source>
        <strain evidence="3">SI075_bin30</strain>
    </source>
</reference>
<feature type="domain" description="Peptidase M24" evidence="1">
    <location>
        <begin position="136"/>
        <end position="331"/>
    </location>
</feature>
<dbReference type="Gene3D" id="3.40.350.10">
    <property type="entry name" value="Creatinase/prolidase N-terminal domain"/>
    <property type="match status" value="1"/>
</dbReference>
<proteinExistence type="predicted"/>